<keyword evidence="4" id="KW-0862">Zinc</keyword>
<dbReference type="EMBL" id="MCIA01000003">
    <property type="protein sequence ID" value="RKD34025.1"/>
    <property type="molecule type" value="Genomic_DNA"/>
</dbReference>
<keyword evidence="2" id="KW-0645">Protease</keyword>
<evidence type="ECO:0000256" key="3">
    <source>
        <dbReference type="ARBA" id="ARBA00022801"/>
    </source>
</evidence>
<proteinExistence type="inferred from homology"/>
<dbReference type="InterPro" id="IPR011765">
    <property type="entry name" value="Pept_M16_N"/>
</dbReference>
<sequence>MKEINSFYTKGERRYFFYNMEEAEEQAVAVLLIERGSMSENHDEKGLSHFLEHISLGFDKFNPDQRIKCSGFTDFYYTYFMFVIEVQLLEECLDRIEKIISGKYFEKNTFDDIKKDVIKEYEDTINCIQTKEFARLLEDTEYMEHLAIGDLEVIQTCGFYKLQDFHKKNYKEANINIIVMGNGIAENKLKRHTEYAQLVSGAKRKNIFHSFPQNEFKWLNVADKVGMSVYFYRKRKKLNKSQYIKENILDEICFSLFETVVSEMYEGTKASLNKIIFSSSDEFIGIHLKNCCISNKIELKRVLHQIVERVDASHIRAFFLKFKKEYNDSCRFGYKINLIDETKRCIRNLIYDGFMLGNKEIIKMVNLELELIKINEITSRFNRMINNDADFYLYKVIDCNRNK</sequence>
<organism evidence="7 8">
    <name type="scientific">Lacrimispora algidixylanolytica</name>
    <dbReference type="NCBI Taxonomy" id="94868"/>
    <lineage>
        <taxon>Bacteria</taxon>
        <taxon>Bacillati</taxon>
        <taxon>Bacillota</taxon>
        <taxon>Clostridia</taxon>
        <taxon>Lachnospirales</taxon>
        <taxon>Lachnospiraceae</taxon>
        <taxon>Lacrimispora</taxon>
    </lineage>
</organism>
<evidence type="ECO:0000313" key="7">
    <source>
        <dbReference type="EMBL" id="RKD34025.1"/>
    </source>
</evidence>
<keyword evidence="3" id="KW-0378">Hydrolase</keyword>
<dbReference type="PANTHER" id="PTHR43690">
    <property type="entry name" value="NARDILYSIN"/>
    <property type="match status" value="1"/>
</dbReference>
<comment type="caution">
    <text evidence="7">The sequence shown here is derived from an EMBL/GenBank/DDBJ whole genome shotgun (WGS) entry which is preliminary data.</text>
</comment>
<protein>
    <recommendedName>
        <fullName evidence="6">Peptidase M16 N-terminal domain-containing protein</fullName>
    </recommendedName>
</protein>
<name>A0A419T978_9FIRM</name>
<keyword evidence="5" id="KW-0482">Metalloprotease</keyword>
<dbReference type="AlphaFoldDB" id="A0A419T978"/>
<accession>A0A419T978</accession>
<dbReference type="GO" id="GO:0008237">
    <property type="term" value="F:metallopeptidase activity"/>
    <property type="evidence" value="ECO:0007669"/>
    <property type="project" value="UniProtKB-KW"/>
</dbReference>
<evidence type="ECO:0000256" key="4">
    <source>
        <dbReference type="ARBA" id="ARBA00022833"/>
    </source>
</evidence>
<reference evidence="7 8" key="1">
    <citation type="submission" date="2016-08" db="EMBL/GenBank/DDBJ databases">
        <title>A new outlook on sporulation: Clostridium algidixylanolyticum.</title>
        <authorList>
            <person name="Poppleton D.I."/>
            <person name="Gribaldo S."/>
        </authorList>
    </citation>
    <scope>NUCLEOTIDE SEQUENCE [LARGE SCALE GENOMIC DNA]</scope>
    <source>
        <strain evidence="7 8">SPL73</strain>
    </source>
</reference>
<dbReference type="GO" id="GO:0046872">
    <property type="term" value="F:metal ion binding"/>
    <property type="evidence" value="ECO:0007669"/>
    <property type="project" value="InterPro"/>
</dbReference>
<dbReference type="PANTHER" id="PTHR43690:SF17">
    <property type="entry name" value="PROTEIN YHJJ"/>
    <property type="match status" value="1"/>
</dbReference>
<dbReference type="GO" id="GO:0006508">
    <property type="term" value="P:proteolysis"/>
    <property type="evidence" value="ECO:0007669"/>
    <property type="project" value="UniProtKB-KW"/>
</dbReference>
<evidence type="ECO:0000259" key="6">
    <source>
        <dbReference type="Pfam" id="PF00675"/>
    </source>
</evidence>
<dbReference type="Proteomes" id="UP000284277">
    <property type="component" value="Unassembled WGS sequence"/>
</dbReference>
<evidence type="ECO:0000313" key="8">
    <source>
        <dbReference type="Proteomes" id="UP000284277"/>
    </source>
</evidence>
<dbReference type="InterPro" id="IPR011249">
    <property type="entry name" value="Metalloenz_LuxS/M16"/>
</dbReference>
<feature type="domain" description="Peptidase M16 N-terminal" evidence="6">
    <location>
        <begin position="22"/>
        <end position="146"/>
    </location>
</feature>
<comment type="similarity">
    <text evidence="1">Belongs to the peptidase M16 family.</text>
</comment>
<evidence type="ECO:0000256" key="2">
    <source>
        <dbReference type="ARBA" id="ARBA00022670"/>
    </source>
</evidence>
<dbReference type="Pfam" id="PF00675">
    <property type="entry name" value="Peptidase_M16"/>
    <property type="match status" value="1"/>
</dbReference>
<dbReference type="Gene3D" id="3.30.830.10">
    <property type="entry name" value="Metalloenzyme, LuxS/M16 peptidase-like"/>
    <property type="match status" value="1"/>
</dbReference>
<gene>
    <name evidence="7" type="ORF">BET01_12770</name>
</gene>
<dbReference type="SUPFAM" id="SSF63411">
    <property type="entry name" value="LuxS/MPP-like metallohydrolase"/>
    <property type="match status" value="1"/>
</dbReference>
<dbReference type="InterPro" id="IPR050626">
    <property type="entry name" value="Peptidase_M16"/>
</dbReference>
<keyword evidence="8" id="KW-1185">Reference proteome</keyword>
<evidence type="ECO:0000256" key="1">
    <source>
        <dbReference type="ARBA" id="ARBA00007261"/>
    </source>
</evidence>
<evidence type="ECO:0000256" key="5">
    <source>
        <dbReference type="ARBA" id="ARBA00023049"/>
    </source>
</evidence>